<dbReference type="FunCoup" id="D3AX86">
    <property type="interactions" value="98"/>
</dbReference>
<dbReference type="GeneID" id="31356248"/>
<dbReference type="Gene3D" id="2.130.10.30">
    <property type="entry name" value="Regulator of chromosome condensation 1/beta-lactamase-inhibitor protein II"/>
    <property type="match status" value="2"/>
</dbReference>
<dbReference type="STRING" id="670386.D3AX86"/>
<dbReference type="Pfam" id="PF13540">
    <property type="entry name" value="RCC1_2"/>
    <property type="match status" value="1"/>
</dbReference>
<dbReference type="InterPro" id="IPR000408">
    <property type="entry name" value="Reg_chr_condens"/>
</dbReference>
<proteinExistence type="predicted"/>
<name>D3AX86_HETP5</name>
<dbReference type="PANTHER" id="PTHR45622:SF63">
    <property type="entry name" value="REGULATOR OF CHROMOSOME CONDENSATION DOMAIN-CONTAINING PROTEIN-RELATED"/>
    <property type="match status" value="1"/>
</dbReference>
<dbReference type="InterPro" id="IPR051709">
    <property type="entry name" value="Ub-ligase/GTPase-reg"/>
</dbReference>
<dbReference type="PROSITE" id="PS50012">
    <property type="entry name" value="RCC1_3"/>
    <property type="match status" value="6"/>
</dbReference>
<evidence type="ECO:0000256" key="2">
    <source>
        <dbReference type="PROSITE-ProRule" id="PRU00235"/>
    </source>
</evidence>
<dbReference type="RefSeq" id="XP_020438260.1">
    <property type="nucleotide sequence ID" value="XM_020571737.1"/>
</dbReference>
<evidence type="ECO:0000259" key="3">
    <source>
        <dbReference type="Pfam" id="PF25390"/>
    </source>
</evidence>
<dbReference type="OMA" id="CIESHET"/>
<organism evidence="4 5">
    <name type="scientific">Heterostelium pallidum (strain ATCC 26659 / Pp 5 / PN500)</name>
    <name type="common">Cellular slime mold</name>
    <name type="synonym">Polysphondylium pallidum</name>
    <dbReference type="NCBI Taxonomy" id="670386"/>
    <lineage>
        <taxon>Eukaryota</taxon>
        <taxon>Amoebozoa</taxon>
        <taxon>Evosea</taxon>
        <taxon>Eumycetozoa</taxon>
        <taxon>Dictyostelia</taxon>
        <taxon>Acytosteliales</taxon>
        <taxon>Acytosteliaceae</taxon>
        <taxon>Heterostelium</taxon>
    </lineage>
</organism>
<dbReference type="Proteomes" id="UP000001396">
    <property type="component" value="Unassembled WGS sequence"/>
</dbReference>
<evidence type="ECO:0000313" key="5">
    <source>
        <dbReference type="Proteomes" id="UP000001396"/>
    </source>
</evidence>
<dbReference type="InParanoid" id="D3AX86"/>
<protein>
    <submittedName>
        <fullName evidence="4">Regulator of chromosome condensation domain-containing protein</fullName>
    </submittedName>
</protein>
<evidence type="ECO:0000313" key="4">
    <source>
        <dbReference type="EMBL" id="EFA86155.1"/>
    </source>
</evidence>
<feature type="repeat" description="RCC1" evidence="2">
    <location>
        <begin position="236"/>
        <end position="309"/>
    </location>
</feature>
<accession>D3AX86</accession>
<feature type="domain" description="RCC1-like" evidence="3">
    <location>
        <begin position="181"/>
        <end position="464"/>
    </location>
</feature>
<sequence length="537" mass="58894">MFRLISSSCSRNLNRNVVFNNNNNVRGSYLLNGNNNSNNIVRKGCSFYSSGNSIEQNDDDDSVRHQLWMFGSCNDAKLGLATDHDKLLPTKVTHLPHRLRIKSAQSTWQTSCILTEDNQLFMWGTNSAGQMGLPQNQIFKFPTLSDMFKMIDIDQVHLGRSFTLILTSNKLLNNSFNKSEEQGKLLSVGSNDFGQLGLGEGMRGSSTPRVVEKLNNQELVSIGAGFDHSMAVTKSGHTFGWGYNVEGQIGQRIVEYKRVESAGENVDSMENSMTPDAEYNIPTLVPEMESIKVAKVYCGYDCSFLVSARGNVYAMGNNETGTLGVGDDKLGRVTKPTKVAMPEKVKQLSCGATHTLFLAESGRVYSCGWGSEGRLGLGDNTTNRYVPTLIPFFHENGIRVTQVSAGGAHSMVLTDEGQVYTWGCGENGKLGHNSETNSNIPQLVKSLAKRNAILIAAGIDTSMVRCSIATTSSLIDVGLAVTAPTWKCIDLPTFQRLDRTLLRLLLASLSLFSGTTTPERCPYAQLHRWVHMDIVAD</sequence>
<dbReference type="Pfam" id="PF25390">
    <property type="entry name" value="WD40_RLD"/>
    <property type="match status" value="1"/>
</dbReference>
<dbReference type="InterPro" id="IPR009091">
    <property type="entry name" value="RCC1/BLIP-II"/>
</dbReference>
<dbReference type="SUPFAM" id="SSF50985">
    <property type="entry name" value="RCC1/BLIP-II"/>
    <property type="match status" value="1"/>
</dbReference>
<feature type="repeat" description="RCC1" evidence="2">
    <location>
        <begin position="310"/>
        <end position="361"/>
    </location>
</feature>
<feature type="repeat" description="RCC1" evidence="2">
    <location>
        <begin position="183"/>
        <end position="235"/>
    </location>
</feature>
<dbReference type="PRINTS" id="PR00633">
    <property type="entry name" value="RCCNDNSATION"/>
</dbReference>
<dbReference type="AlphaFoldDB" id="D3AX86"/>
<dbReference type="InterPro" id="IPR058923">
    <property type="entry name" value="RCC1-like_dom"/>
</dbReference>
<feature type="repeat" description="RCC1" evidence="2">
    <location>
        <begin position="362"/>
        <end position="416"/>
    </location>
</feature>
<reference evidence="4 5" key="1">
    <citation type="journal article" date="2011" name="Genome Res.">
        <title>Phylogeny-wide analysis of social amoeba genomes highlights ancient origins for complex intercellular communication.</title>
        <authorList>
            <person name="Heidel A.J."/>
            <person name="Lawal H.M."/>
            <person name="Felder M."/>
            <person name="Schilde C."/>
            <person name="Helps N.R."/>
            <person name="Tunggal B."/>
            <person name="Rivero F."/>
            <person name="John U."/>
            <person name="Schleicher M."/>
            <person name="Eichinger L."/>
            <person name="Platzer M."/>
            <person name="Noegel A.A."/>
            <person name="Schaap P."/>
            <person name="Gloeckner G."/>
        </authorList>
    </citation>
    <scope>NUCLEOTIDE SEQUENCE [LARGE SCALE GENOMIC DNA]</scope>
    <source>
        <strain evidence="5">ATCC 26659 / Pp 5 / PN500</strain>
    </source>
</reference>
<dbReference type="EMBL" id="ADBJ01000003">
    <property type="protein sequence ID" value="EFA86155.1"/>
    <property type="molecule type" value="Genomic_DNA"/>
</dbReference>
<keyword evidence="5" id="KW-1185">Reference proteome</keyword>
<feature type="repeat" description="RCC1" evidence="2">
    <location>
        <begin position="118"/>
        <end position="169"/>
    </location>
</feature>
<comment type="caution">
    <text evidence="4">The sequence shown here is derived from an EMBL/GenBank/DDBJ whole genome shotgun (WGS) entry which is preliminary data.</text>
</comment>
<gene>
    <name evidence="4" type="ORF">PPL_00717</name>
</gene>
<dbReference type="PANTHER" id="PTHR45622">
    <property type="entry name" value="UBIQUITIN-PROTEIN LIGASE E3A-RELATED"/>
    <property type="match status" value="1"/>
</dbReference>
<dbReference type="PROSITE" id="PS00626">
    <property type="entry name" value="RCC1_2"/>
    <property type="match status" value="1"/>
</dbReference>
<feature type="repeat" description="RCC1" evidence="2">
    <location>
        <begin position="417"/>
        <end position="468"/>
    </location>
</feature>
<evidence type="ECO:0000256" key="1">
    <source>
        <dbReference type="ARBA" id="ARBA00022737"/>
    </source>
</evidence>
<keyword evidence="1" id="KW-0677">Repeat</keyword>